<sequence length="331" mass="35898">MDEKTASQRIEIGHNEAMALAMENMGVAVGLLRLDGTPLFLNRPFLALHGPAAQWSAALGFDDLIRLDILSTWNTDPVEHFRTLVERLRQNGGVCRFQLDINDHIIAVEDRLIEDRMILSVQQDITEQIAAARKLAYLATHDNLTGLANRASAEIQLDQLISAKASAKTQEGAGQDGGAAERSGPALTRTGEGRFALLIGDLDLFKEINDTHGHAAGDAVLRELAGRFRAVLGDNGFAARLGGDEFLFVCNDDEAPGLSAERLAQRLIACTERPVLFEGKRLFVGLSLGYSLFPDHGTQTAQLTRAADIALYRAKSLGRGMLVPFARTQAA</sequence>
<name>A0A1Q8ZZM9_9HYPH</name>
<dbReference type="InterPro" id="IPR052155">
    <property type="entry name" value="Biofilm_reg_signaling"/>
</dbReference>
<gene>
    <name evidence="4" type="ORF">BJF91_05275</name>
    <name evidence="3" type="ORF">GGQ71_001477</name>
</gene>
<dbReference type="Proteomes" id="UP000185598">
    <property type="component" value="Unassembled WGS sequence"/>
</dbReference>
<protein>
    <submittedName>
        <fullName evidence="3">Diguanylate cyclase (GGDEF)-like protein</fullName>
    </submittedName>
</protein>
<keyword evidence="5" id="KW-1185">Reference proteome</keyword>
<evidence type="ECO:0000313" key="6">
    <source>
        <dbReference type="Proteomes" id="UP000544107"/>
    </source>
</evidence>
<dbReference type="Gene3D" id="3.30.70.270">
    <property type="match status" value="1"/>
</dbReference>
<dbReference type="STRING" id="887144.BJF91_05275"/>
<dbReference type="EMBL" id="MKIN01000027">
    <property type="protein sequence ID" value="OLP47775.1"/>
    <property type="molecule type" value="Genomic_DNA"/>
</dbReference>
<evidence type="ECO:0000313" key="5">
    <source>
        <dbReference type="Proteomes" id="UP000185598"/>
    </source>
</evidence>
<dbReference type="InterPro" id="IPR000160">
    <property type="entry name" value="GGDEF_dom"/>
</dbReference>
<comment type="caution">
    <text evidence="4">The sequence shown here is derived from an EMBL/GenBank/DDBJ whole genome shotgun (WGS) entry which is preliminary data.</text>
</comment>
<evidence type="ECO:0000259" key="2">
    <source>
        <dbReference type="PROSITE" id="PS50887"/>
    </source>
</evidence>
<accession>A0A1Q8ZZM9</accession>
<dbReference type="Pfam" id="PF00990">
    <property type="entry name" value="GGDEF"/>
    <property type="match status" value="1"/>
</dbReference>
<evidence type="ECO:0000256" key="1">
    <source>
        <dbReference type="SAM" id="MobiDB-lite"/>
    </source>
</evidence>
<evidence type="ECO:0000313" key="3">
    <source>
        <dbReference type="EMBL" id="MBB4007214.1"/>
    </source>
</evidence>
<dbReference type="PANTHER" id="PTHR44757:SF2">
    <property type="entry name" value="BIOFILM ARCHITECTURE MAINTENANCE PROTEIN MBAA"/>
    <property type="match status" value="1"/>
</dbReference>
<feature type="domain" description="GGDEF" evidence="2">
    <location>
        <begin position="193"/>
        <end position="327"/>
    </location>
</feature>
<dbReference type="SUPFAM" id="SSF55073">
    <property type="entry name" value="Nucleotide cyclase"/>
    <property type="match status" value="1"/>
</dbReference>
<organism evidence="4 5">
    <name type="scientific">Allorhizobium taibaishanense</name>
    <dbReference type="NCBI Taxonomy" id="887144"/>
    <lineage>
        <taxon>Bacteria</taxon>
        <taxon>Pseudomonadati</taxon>
        <taxon>Pseudomonadota</taxon>
        <taxon>Alphaproteobacteria</taxon>
        <taxon>Hyphomicrobiales</taxon>
        <taxon>Rhizobiaceae</taxon>
        <taxon>Rhizobium/Agrobacterium group</taxon>
        <taxon>Allorhizobium</taxon>
    </lineage>
</organism>
<dbReference type="RefSeq" id="WP_075616955.1">
    <property type="nucleotide sequence ID" value="NZ_JACIED010000002.1"/>
</dbReference>
<evidence type="ECO:0000313" key="4">
    <source>
        <dbReference type="EMBL" id="OLP47775.1"/>
    </source>
</evidence>
<dbReference type="PROSITE" id="PS50887">
    <property type="entry name" value="GGDEF"/>
    <property type="match status" value="1"/>
</dbReference>
<reference evidence="3 6" key="2">
    <citation type="submission" date="2020-08" db="EMBL/GenBank/DDBJ databases">
        <title>Genomic Encyclopedia of Type Strains, Phase IV (KMG-IV): sequencing the most valuable type-strain genomes for metagenomic binning, comparative biology and taxonomic classification.</title>
        <authorList>
            <person name="Goeker M."/>
        </authorList>
    </citation>
    <scope>NUCLEOTIDE SEQUENCE [LARGE SCALE GENOMIC DNA]</scope>
    <source>
        <strain evidence="3 6">DSM 100021</strain>
    </source>
</reference>
<dbReference type="SMART" id="SM00267">
    <property type="entry name" value="GGDEF"/>
    <property type="match status" value="1"/>
</dbReference>
<dbReference type="InterPro" id="IPR029787">
    <property type="entry name" value="Nucleotide_cyclase"/>
</dbReference>
<dbReference type="AlphaFoldDB" id="A0A1Q8ZZM9"/>
<dbReference type="Proteomes" id="UP000544107">
    <property type="component" value="Unassembled WGS sequence"/>
</dbReference>
<feature type="region of interest" description="Disordered" evidence="1">
    <location>
        <begin position="168"/>
        <end position="187"/>
    </location>
</feature>
<dbReference type="InterPro" id="IPR043128">
    <property type="entry name" value="Rev_trsase/Diguanyl_cyclase"/>
</dbReference>
<reference evidence="4 5" key="1">
    <citation type="submission" date="2016-09" db="EMBL/GenBank/DDBJ databases">
        <title>Rhizobium oryziradicis sp. nov., isolated from the root of rice.</title>
        <authorList>
            <person name="Zhao J."/>
            <person name="Zhang X."/>
        </authorList>
    </citation>
    <scope>NUCLEOTIDE SEQUENCE [LARGE SCALE GENOMIC DNA]</scope>
    <source>
        <strain evidence="4 5">14971</strain>
    </source>
</reference>
<feature type="compositionally biased region" description="Low complexity" evidence="1">
    <location>
        <begin position="170"/>
        <end position="181"/>
    </location>
</feature>
<dbReference type="OrthoDB" id="9812260at2"/>
<dbReference type="CDD" id="cd01949">
    <property type="entry name" value="GGDEF"/>
    <property type="match status" value="1"/>
</dbReference>
<dbReference type="PANTHER" id="PTHR44757">
    <property type="entry name" value="DIGUANYLATE CYCLASE DGCP"/>
    <property type="match status" value="1"/>
</dbReference>
<dbReference type="EMBL" id="JACIED010000002">
    <property type="protein sequence ID" value="MBB4007214.1"/>
    <property type="molecule type" value="Genomic_DNA"/>
</dbReference>
<proteinExistence type="predicted"/>
<dbReference type="NCBIfam" id="TIGR00254">
    <property type="entry name" value="GGDEF"/>
    <property type="match status" value="1"/>
</dbReference>